<dbReference type="GO" id="GO:0000976">
    <property type="term" value="F:transcription cis-regulatory region binding"/>
    <property type="evidence" value="ECO:0007669"/>
    <property type="project" value="TreeGrafter"/>
</dbReference>
<keyword evidence="2" id="KW-0238">DNA-binding</keyword>
<evidence type="ECO:0000256" key="2">
    <source>
        <dbReference type="ARBA" id="ARBA00023125"/>
    </source>
</evidence>
<dbReference type="GeneID" id="83620109"/>
<reference evidence="5" key="1">
    <citation type="submission" date="2022-09" db="EMBL/GenBank/DDBJ databases">
        <title>The genome sequence of Rhodococcus aetherivorans N1.</title>
        <authorList>
            <person name="Jiang W."/>
        </authorList>
    </citation>
    <scope>NUCLEOTIDE SEQUENCE</scope>
    <source>
        <strain evidence="5">N1</strain>
    </source>
</reference>
<dbReference type="RefSeq" id="WP_263509237.1">
    <property type="nucleotide sequence ID" value="NZ_CP106982.1"/>
</dbReference>
<sequence length="344" mass="38083">MKPLARYAAITGYADLCASLGTDPTPLLRSVGLDPAGLGLPDRWIPAVAIARLLERSAAATRCPDFALRLVERRRFASLGPVSLVIREEPDVRSALKFLMRYQHMYNEALRLRLVEAEDVATIRVGLELGEPADTRQATELAMGVLHGLLRDFRGGRWQPLAVCFTHFAPEDTSAHLEAFGPMVKFDQEFSGIVLYTSDLDAPNAMSGPSIGPYARQFLDTIDTRPEVTPVTRVRELIELLLPTGRCSVEQVARSLGVDRRTVHRHLAEAGQNYTAVLTATRVDLAEHLVAGRRYSLTEVADLLGFSSASNFSRWFSNEFDCSPRKWRAQHRTDTAVRAGNALV</sequence>
<dbReference type="EMBL" id="CP106982">
    <property type="protein sequence ID" value="UYF95464.1"/>
    <property type="molecule type" value="Genomic_DNA"/>
</dbReference>
<dbReference type="InterPro" id="IPR032687">
    <property type="entry name" value="AraC-type_N"/>
</dbReference>
<evidence type="ECO:0000313" key="6">
    <source>
        <dbReference type="Proteomes" id="UP001163947"/>
    </source>
</evidence>
<dbReference type="Gene3D" id="1.10.10.60">
    <property type="entry name" value="Homeodomain-like"/>
    <property type="match status" value="1"/>
</dbReference>
<dbReference type="PROSITE" id="PS01124">
    <property type="entry name" value="HTH_ARAC_FAMILY_2"/>
    <property type="match status" value="1"/>
</dbReference>
<evidence type="ECO:0000313" key="5">
    <source>
        <dbReference type="EMBL" id="UYF95464.1"/>
    </source>
</evidence>
<accession>A0AA46SEZ6</accession>
<keyword evidence="1" id="KW-0805">Transcription regulation</keyword>
<dbReference type="SUPFAM" id="SSF46689">
    <property type="entry name" value="Homeodomain-like"/>
    <property type="match status" value="1"/>
</dbReference>
<protein>
    <submittedName>
        <fullName evidence="5">AraC family transcriptional regulator</fullName>
    </submittedName>
</protein>
<dbReference type="InterPro" id="IPR018060">
    <property type="entry name" value="HTH_AraC"/>
</dbReference>
<evidence type="ECO:0000256" key="3">
    <source>
        <dbReference type="ARBA" id="ARBA00023163"/>
    </source>
</evidence>
<feature type="domain" description="HTH araC/xylS-type" evidence="4">
    <location>
        <begin position="232"/>
        <end position="330"/>
    </location>
</feature>
<dbReference type="Pfam" id="PF12833">
    <property type="entry name" value="HTH_18"/>
    <property type="match status" value="1"/>
</dbReference>
<dbReference type="InterPro" id="IPR018062">
    <property type="entry name" value="HTH_AraC-typ_CS"/>
</dbReference>
<name>A0AA46SEZ6_9NOCA</name>
<keyword evidence="3" id="KW-0804">Transcription</keyword>
<dbReference type="GO" id="GO:0005829">
    <property type="term" value="C:cytosol"/>
    <property type="evidence" value="ECO:0007669"/>
    <property type="project" value="TreeGrafter"/>
</dbReference>
<dbReference type="PANTHER" id="PTHR47894">
    <property type="entry name" value="HTH-TYPE TRANSCRIPTIONAL REGULATOR GADX"/>
    <property type="match status" value="1"/>
</dbReference>
<organism evidence="5 6">
    <name type="scientific">Rhodococcus aetherivorans</name>
    <dbReference type="NCBI Taxonomy" id="191292"/>
    <lineage>
        <taxon>Bacteria</taxon>
        <taxon>Bacillati</taxon>
        <taxon>Actinomycetota</taxon>
        <taxon>Actinomycetes</taxon>
        <taxon>Mycobacteriales</taxon>
        <taxon>Nocardiaceae</taxon>
        <taxon>Rhodococcus</taxon>
    </lineage>
</organism>
<evidence type="ECO:0000259" key="4">
    <source>
        <dbReference type="PROSITE" id="PS01124"/>
    </source>
</evidence>
<dbReference type="InterPro" id="IPR009057">
    <property type="entry name" value="Homeodomain-like_sf"/>
</dbReference>
<dbReference type="GO" id="GO:0003700">
    <property type="term" value="F:DNA-binding transcription factor activity"/>
    <property type="evidence" value="ECO:0007669"/>
    <property type="project" value="InterPro"/>
</dbReference>
<dbReference type="SMART" id="SM00342">
    <property type="entry name" value="HTH_ARAC"/>
    <property type="match status" value="1"/>
</dbReference>
<dbReference type="Proteomes" id="UP001163947">
    <property type="component" value="Chromosome"/>
</dbReference>
<proteinExistence type="predicted"/>
<dbReference type="Pfam" id="PF12625">
    <property type="entry name" value="Arabinose_bd"/>
    <property type="match status" value="1"/>
</dbReference>
<evidence type="ECO:0000256" key="1">
    <source>
        <dbReference type="ARBA" id="ARBA00023015"/>
    </source>
</evidence>
<dbReference type="PANTHER" id="PTHR47894:SF4">
    <property type="entry name" value="HTH-TYPE TRANSCRIPTIONAL REGULATOR GADX"/>
    <property type="match status" value="1"/>
</dbReference>
<dbReference type="PROSITE" id="PS00041">
    <property type="entry name" value="HTH_ARAC_FAMILY_1"/>
    <property type="match status" value="1"/>
</dbReference>
<dbReference type="AlphaFoldDB" id="A0AA46SEZ6"/>
<gene>
    <name evidence="5" type="ORF">OCS65_06790</name>
</gene>